<name>A0ABY8UAV5_TETOB</name>
<dbReference type="InterPro" id="IPR029071">
    <property type="entry name" value="Ubiquitin-like_domsf"/>
</dbReference>
<evidence type="ECO:0000313" key="2">
    <source>
        <dbReference type="EMBL" id="WIA18596.1"/>
    </source>
</evidence>
<proteinExistence type="predicted"/>
<dbReference type="CDD" id="cd17039">
    <property type="entry name" value="Ubl_ubiquitin_like"/>
    <property type="match status" value="1"/>
</dbReference>
<dbReference type="EMBL" id="CP126216">
    <property type="protein sequence ID" value="WIA18596.1"/>
    <property type="molecule type" value="Genomic_DNA"/>
</dbReference>
<dbReference type="SUPFAM" id="SSF54236">
    <property type="entry name" value="Ubiquitin-like"/>
    <property type="match status" value="1"/>
</dbReference>
<keyword evidence="3" id="KW-1185">Reference proteome</keyword>
<organism evidence="2 3">
    <name type="scientific">Tetradesmus obliquus</name>
    <name type="common">Green alga</name>
    <name type="synonym">Acutodesmus obliquus</name>
    <dbReference type="NCBI Taxonomy" id="3088"/>
    <lineage>
        <taxon>Eukaryota</taxon>
        <taxon>Viridiplantae</taxon>
        <taxon>Chlorophyta</taxon>
        <taxon>core chlorophytes</taxon>
        <taxon>Chlorophyceae</taxon>
        <taxon>CS clade</taxon>
        <taxon>Sphaeropleales</taxon>
        <taxon>Scenedesmaceae</taxon>
        <taxon>Tetradesmus</taxon>
    </lineage>
</organism>
<dbReference type="Proteomes" id="UP001244341">
    <property type="component" value="Chromosome 9b"/>
</dbReference>
<gene>
    <name evidence="2" type="ORF">OEZ85_010036</name>
</gene>
<feature type="region of interest" description="Disordered" evidence="1">
    <location>
        <begin position="1"/>
        <end position="26"/>
    </location>
</feature>
<reference evidence="2 3" key="1">
    <citation type="submission" date="2023-05" db="EMBL/GenBank/DDBJ databases">
        <title>A 100% complete, gapless, phased diploid assembly of the Scenedesmus obliquus UTEX 3031 genome.</title>
        <authorList>
            <person name="Biondi T.C."/>
            <person name="Hanschen E.R."/>
            <person name="Kwon T."/>
            <person name="Eng W."/>
            <person name="Kruse C.P.S."/>
            <person name="Koehler S.I."/>
            <person name="Kunde Y."/>
            <person name="Gleasner C.D."/>
            <person name="You Mak K.T."/>
            <person name="Polle J."/>
            <person name="Hovde B.T."/>
            <person name="Starkenburg S.R."/>
        </authorList>
    </citation>
    <scope>NUCLEOTIDE SEQUENCE [LARGE SCALE GENOMIC DNA]</scope>
    <source>
        <strain evidence="2 3">DOE0152z</strain>
    </source>
</reference>
<evidence type="ECO:0000256" key="1">
    <source>
        <dbReference type="SAM" id="MobiDB-lite"/>
    </source>
</evidence>
<protein>
    <recommendedName>
        <fullName evidence="4">Ubiquitin-like domain-containing protein</fullName>
    </recommendedName>
</protein>
<sequence>MAEPAAGADSGPSLGKGAWDCDNNREIPPEKEAEVFEELATMELSFEGIPTIPPRKDTAHMAFYCNGCRYRVAATPDMTVSQVKRALWAGGIARANKAPELSSTPGMKDWSDLALLYAMQVMEDDQQLSVYHVPPGCKVMVAIEAAKLSAPQDPDSAYWN</sequence>
<evidence type="ECO:0008006" key="4">
    <source>
        <dbReference type="Google" id="ProtNLM"/>
    </source>
</evidence>
<evidence type="ECO:0000313" key="3">
    <source>
        <dbReference type="Proteomes" id="UP001244341"/>
    </source>
</evidence>
<accession>A0ABY8UAV5</accession>
<dbReference type="Gene3D" id="3.10.20.90">
    <property type="entry name" value="Phosphatidylinositol 3-kinase Catalytic Subunit, Chain A, domain 1"/>
    <property type="match status" value="1"/>
</dbReference>